<dbReference type="EMBL" id="AOIE01000076">
    <property type="protein sequence ID" value="ELY73786.1"/>
    <property type="molecule type" value="Genomic_DNA"/>
</dbReference>
<protein>
    <recommendedName>
        <fullName evidence="4">Zincin peptidase</fullName>
    </recommendedName>
</protein>
<evidence type="ECO:0000313" key="3">
    <source>
        <dbReference type="Proteomes" id="UP000011593"/>
    </source>
</evidence>
<dbReference type="AlphaFoldDB" id="L9YJB2"/>
<feature type="transmembrane region" description="Helical" evidence="1">
    <location>
        <begin position="56"/>
        <end position="78"/>
    </location>
</feature>
<keyword evidence="1" id="KW-1133">Transmembrane helix</keyword>
<accession>L9YJB2</accession>
<feature type="transmembrane region" description="Helical" evidence="1">
    <location>
        <begin position="187"/>
        <end position="209"/>
    </location>
</feature>
<reference evidence="2 3" key="1">
    <citation type="journal article" date="2014" name="PLoS Genet.">
        <title>Phylogenetically driven sequencing of extremely halophilic archaea reveals strategies for static and dynamic osmo-response.</title>
        <authorList>
            <person name="Becker E.A."/>
            <person name="Seitzer P.M."/>
            <person name="Tritt A."/>
            <person name="Larsen D."/>
            <person name="Krusor M."/>
            <person name="Yao A.I."/>
            <person name="Wu D."/>
            <person name="Madern D."/>
            <person name="Eisen J.A."/>
            <person name="Darling A.E."/>
            <person name="Facciotti M.T."/>
        </authorList>
    </citation>
    <scope>NUCLEOTIDE SEQUENCE [LARGE SCALE GENOMIC DNA]</scope>
    <source>
        <strain evidence="2 3">DSM 15624</strain>
    </source>
</reference>
<feature type="transmembrane region" description="Helical" evidence="1">
    <location>
        <begin position="249"/>
        <end position="274"/>
    </location>
</feature>
<evidence type="ECO:0000256" key="1">
    <source>
        <dbReference type="SAM" id="Phobius"/>
    </source>
</evidence>
<comment type="caution">
    <text evidence="2">The sequence shown here is derived from an EMBL/GenBank/DDBJ whole genome shotgun (WGS) entry which is preliminary data.</text>
</comment>
<proteinExistence type="predicted"/>
<name>L9YJB2_NATP1</name>
<keyword evidence="1" id="KW-0812">Transmembrane</keyword>
<organism evidence="2 3">
    <name type="scientific">Natrinema pellirubrum (strain DSM 15624 / CIP 106293 / JCM 10476 / NCIMB 786 / 157)</name>
    <dbReference type="NCBI Taxonomy" id="797303"/>
    <lineage>
        <taxon>Archaea</taxon>
        <taxon>Methanobacteriati</taxon>
        <taxon>Methanobacteriota</taxon>
        <taxon>Stenosarchaea group</taxon>
        <taxon>Halobacteria</taxon>
        <taxon>Halobacteriales</taxon>
        <taxon>Natrialbaceae</taxon>
        <taxon>Natrinema</taxon>
    </lineage>
</organism>
<feature type="transmembrane region" description="Helical" evidence="1">
    <location>
        <begin position="160"/>
        <end position="181"/>
    </location>
</feature>
<evidence type="ECO:0008006" key="4">
    <source>
        <dbReference type="Google" id="ProtNLM"/>
    </source>
</evidence>
<keyword evidence="3" id="KW-1185">Reference proteome</keyword>
<gene>
    <name evidence="2" type="ORF">C488_13328</name>
</gene>
<evidence type="ECO:0000313" key="2">
    <source>
        <dbReference type="EMBL" id="ELY73786.1"/>
    </source>
</evidence>
<feature type="transmembrane region" description="Helical" evidence="1">
    <location>
        <begin position="99"/>
        <end position="119"/>
    </location>
</feature>
<dbReference type="Pfam" id="PF11667">
    <property type="entry name" value="DUF3267"/>
    <property type="match status" value="1"/>
</dbReference>
<dbReference type="InterPro" id="IPR021683">
    <property type="entry name" value="DUF3267"/>
</dbReference>
<feature type="transmembrane region" description="Helical" evidence="1">
    <location>
        <begin position="309"/>
        <end position="327"/>
    </location>
</feature>
<dbReference type="Proteomes" id="UP000011593">
    <property type="component" value="Unassembled WGS sequence"/>
</dbReference>
<keyword evidence="1" id="KW-0472">Membrane</keyword>
<dbReference type="PATRIC" id="fig|797303.5.peg.2689"/>
<sequence>MGNRSPGNCRFRSSPPGGANIDTDFSVAFEMRAVNRSDAATARRPLATFRLTRAVALQWLVVSAAGFFGAVYAFARVLARLRGVALEPIVIAPSSPPTVLVWLAVSVGLLVVVVVPHELLHGLFLARYGGSPRYGVGVSHFVLPYAYAETDGSSYTRNQLLIALLAPFAVITVVGLAAMVVSPSPLLVVPLAANAAGSIGDLWMAAVLCQYPADVRVGDPPGGVQGFGIYGTDEGASDRSPGMRILSRFVTGSVGTLAAVVTYALVAVLLSLAFGSGDVVLGDPDQGWLLVRHDRRPDGSALLEIGDRAMLGAAALGGLAWTIVATLRQRLE</sequence>